<keyword evidence="1" id="KW-0175">Coiled coil</keyword>
<dbReference type="EMBL" id="ON746412">
    <property type="protein sequence ID" value="UYL95351.1"/>
    <property type="molecule type" value="Viral_cRNA"/>
</dbReference>
<feature type="coiled-coil region" evidence="1">
    <location>
        <begin position="134"/>
        <end position="161"/>
    </location>
</feature>
<feature type="region of interest" description="Disordered" evidence="2">
    <location>
        <begin position="1"/>
        <end position="21"/>
    </location>
</feature>
<feature type="compositionally biased region" description="Acidic residues" evidence="2">
    <location>
        <begin position="88"/>
        <end position="97"/>
    </location>
</feature>
<protein>
    <submittedName>
        <fullName evidence="3">Uncharacterized protein</fullName>
    </submittedName>
</protein>
<evidence type="ECO:0000313" key="3">
    <source>
        <dbReference type="EMBL" id="UYL95351.1"/>
    </source>
</evidence>
<name>A0A9E7V1V9_9MONO</name>
<evidence type="ECO:0000256" key="1">
    <source>
        <dbReference type="SAM" id="Coils"/>
    </source>
</evidence>
<sequence>MSSSNQIKDIEEIDSENLFDSKEIENESLQDGIKALSGKKTISSLASQFPMKAKESSASPPRSEQKRAEPKTVESDPIEKTDDSSSSSDEEEDDEGLELSHLNNRISTLFSQLKLQKQQNKKLSDALKLQGEQLNNMENFIEKQESRIKVLEEETKFYKSDYKSDMKDLEDRFTAKHNETVRVMHETPDLIERLVQSSNQIMSHLPEETKKTIKRVELTEPERATVSILRSQTALPKRKLPKHAR</sequence>
<proteinExistence type="predicted"/>
<organism evidence="3">
    <name type="scientific">Zhangzhou Mymon tick virus 3</name>
    <dbReference type="NCBI Taxonomy" id="2972215"/>
    <lineage>
        <taxon>Viruses</taxon>
        <taxon>Riboviria</taxon>
        <taxon>Orthornavirae</taxon>
        <taxon>Negarnaviricota</taxon>
        <taxon>Haploviricotina</taxon>
        <taxon>Monjiviricetes</taxon>
        <taxon>Mononegavirales</taxon>
        <taxon>Mymonaviridae</taxon>
        <taxon>Sclerotimonavirus</taxon>
        <taxon>Sclerotimonavirus alpharhipicephali</taxon>
    </lineage>
</organism>
<accession>A0A9E7V1V9</accession>
<evidence type="ECO:0000256" key="2">
    <source>
        <dbReference type="SAM" id="MobiDB-lite"/>
    </source>
</evidence>
<feature type="region of interest" description="Disordered" evidence="2">
    <location>
        <begin position="46"/>
        <end position="100"/>
    </location>
</feature>
<reference evidence="3" key="1">
    <citation type="submission" date="2022-05" db="EMBL/GenBank/DDBJ databases">
        <authorList>
            <person name="Cao W."/>
            <person name="Jia N."/>
            <person name="Lam T.T.-Y."/>
            <person name="Ni X."/>
            <person name="Liu J."/>
        </authorList>
    </citation>
    <scope>NUCLEOTIDE SEQUENCE</scope>
    <source>
        <strain evidence="3">TIGMIC 1</strain>
    </source>
</reference>
<feature type="compositionally biased region" description="Basic and acidic residues" evidence="2">
    <location>
        <begin position="63"/>
        <end position="83"/>
    </location>
</feature>